<comment type="caution">
    <text evidence="2">The sequence shown here is derived from an EMBL/GenBank/DDBJ whole genome shotgun (WGS) entry which is preliminary data.</text>
</comment>
<protein>
    <submittedName>
        <fullName evidence="2">Tfp pilus assembly protein PilW</fullName>
    </submittedName>
</protein>
<dbReference type="GO" id="GO:0043683">
    <property type="term" value="P:type IV pilus assembly"/>
    <property type="evidence" value="ECO:0007669"/>
    <property type="project" value="InterPro"/>
</dbReference>
<evidence type="ECO:0000256" key="1">
    <source>
        <dbReference type="SAM" id="Phobius"/>
    </source>
</evidence>
<keyword evidence="1" id="KW-1133">Transmembrane helix</keyword>
<dbReference type="InterPro" id="IPR012902">
    <property type="entry name" value="N_methyl_site"/>
</dbReference>
<organism evidence="2 3">
    <name type="scientific">Cocleimonas flava</name>
    <dbReference type="NCBI Taxonomy" id="634765"/>
    <lineage>
        <taxon>Bacteria</taxon>
        <taxon>Pseudomonadati</taxon>
        <taxon>Pseudomonadota</taxon>
        <taxon>Gammaproteobacteria</taxon>
        <taxon>Thiotrichales</taxon>
        <taxon>Thiotrichaceae</taxon>
        <taxon>Cocleimonas</taxon>
    </lineage>
</organism>
<accession>A0A4R1EYV8</accession>
<proteinExistence type="predicted"/>
<dbReference type="EMBL" id="SMFQ01000004">
    <property type="protein sequence ID" value="TCJ85272.1"/>
    <property type="molecule type" value="Genomic_DNA"/>
</dbReference>
<evidence type="ECO:0000313" key="2">
    <source>
        <dbReference type="EMBL" id="TCJ85272.1"/>
    </source>
</evidence>
<keyword evidence="3" id="KW-1185">Reference proteome</keyword>
<keyword evidence="1" id="KW-0812">Transmembrane</keyword>
<dbReference type="Pfam" id="PF07963">
    <property type="entry name" value="N_methyl"/>
    <property type="match status" value="1"/>
</dbReference>
<evidence type="ECO:0000313" key="3">
    <source>
        <dbReference type="Proteomes" id="UP000294887"/>
    </source>
</evidence>
<name>A0A4R1EYV8_9GAMM</name>
<reference evidence="2 3" key="1">
    <citation type="submission" date="2019-03" db="EMBL/GenBank/DDBJ databases">
        <title>Genomic Encyclopedia of Type Strains, Phase IV (KMG-IV): sequencing the most valuable type-strain genomes for metagenomic binning, comparative biology and taxonomic classification.</title>
        <authorList>
            <person name="Goeker M."/>
        </authorList>
    </citation>
    <scope>NUCLEOTIDE SEQUENCE [LARGE SCALE GENOMIC DNA]</scope>
    <source>
        <strain evidence="2 3">DSM 24830</strain>
    </source>
</reference>
<keyword evidence="1" id="KW-0472">Membrane</keyword>
<dbReference type="Pfam" id="PF16074">
    <property type="entry name" value="PilW"/>
    <property type="match status" value="1"/>
</dbReference>
<dbReference type="PROSITE" id="PS00409">
    <property type="entry name" value="PROKAR_NTER_METHYL"/>
    <property type="match status" value="1"/>
</dbReference>
<dbReference type="AlphaFoldDB" id="A0A4R1EYV8"/>
<feature type="transmembrane region" description="Helical" evidence="1">
    <location>
        <begin position="21"/>
        <end position="41"/>
    </location>
</feature>
<dbReference type="OrthoDB" id="5296662at2"/>
<dbReference type="InterPro" id="IPR032092">
    <property type="entry name" value="PilW"/>
</dbReference>
<dbReference type="RefSeq" id="WP_131906973.1">
    <property type="nucleotide sequence ID" value="NZ_BAAAFU010000001.1"/>
</dbReference>
<dbReference type="Proteomes" id="UP000294887">
    <property type="component" value="Unassembled WGS sequence"/>
</dbReference>
<gene>
    <name evidence="2" type="ORF">EV695_3241</name>
</gene>
<sequence length="327" mass="36571">MKHKQFKNTAYHQTGLSLIELMISMVVGLFLLAGVVTNFLGTKDADHMRDAISNMDANANEALTVLRTTISHAGYSSMENIRLDKPFYTASDGVLTNENICRNGSKPNRWTPAFNRRTRDINVQDRITVVSLADNPCRDGATSCPNMADVNPAALHYTDCLGNGGEATIRDTRAVYCSTDPDVGMPDPTQAKIYSTFRIIRNPNVPTRDRGLYCEGSRTSGHIDTKRIADNVEAMQFLYGVRQENGNTSYRTANQVEDDDQWGMVRSVQVGLLMRSENQYLLKQPSTKNTYRLLKEPVTIANDDLRRLFKIYTTTINLENVDTGALL</sequence>